<keyword evidence="1" id="KW-1185">Reference proteome</keyword>
<name>A0A9W3BIM8_BIOGL</name>
<organism evidence="1 2">
    <name type="scientific">Biomphalaria glabrata</name>
    <name type="common">Bloodfluke planorb</name>
    <name type="synonym">Freshwater snail</name>
    <dbReference type="NCBI Taxonomy" id="6526"/>
    <lineage>
        <taxon>Eukaryota</taxon>
        <taxon>Metazoa</taxon>
        <taxon>Spiralia</taxon>
        <taxon>Lophotrochozoa</taxon>
        <taxon>Mollusca</taxon>
        <taxon>Gastropoda</taxon>
        <taxon>Heterobranchia</taxon>
        <taxon>Euthyneura</taxon>
        <taxon>Panpulmonata</taxon>
        <taxon>Hygrophila</taxon>
        <taxon>Lymnaeoidea</taxon>
        <taxon>Planorbidae</taxon>
        <taxon>Biomphalaria</taxon>
    </lineage>
</organism>
<dbReference type="AlphaFoldDB" id="A0A9W3BIM8"/>
<evidence type="ECO:0000313" key="2">
    <source>
        <dbReference type="RefSeq" id="XP_055899294.1"/>
    </source>
</evidence>
<protein>
    <submittedName>
        <fullName evidence="2">Adenylate kinase 7-like</fullName>
    </submittedName>
</protein>
<gene>
    <name evidence="2" type="primary">LOC129928597</name>
</gene>
<sequence length="154" mass="17915">MEEDTDNSAQEAQDQLDQIKESQENNNGSIDDHFIIRFLRDRLKLPCLVTIKASSWMVSQNAEARDLFISEEEGGEGGARNYNKRIMPKFVICLEATDDFLKNRVMTLPESVVNATHNTEKELIRRLLEYRTQNSDDETVLNYFDELEFHPEKN</sequence>
<dbReference type="RefSeq" id="XP_055899294.1">
    <property type="nucleotide sequence ID" value="XM_056043319.1"/>
</dbReference>
<proteinExistence type="predicted"/>
<dbReference type="Gene3D" id="3.40.50.300">
    <property type="entry name" value="P-loop containing nucleotide triphosphate hydrolases"/>
    <property type="match status" value="1"/>
</dbReference>
<reference evidence="2" key="1">
    <citation type="submission" date="2025-08" db="UniProtKB">
        <authorList>
            <consortium name="RefSeq"/>
        </authorList>
    </citation>
    <scope>IDENTIFICATION</scope>
</reference>
<dbReference type="InterPro" id="IPR027417">
    <property type="entry name" value="P-loop_NTPase"/>
</dbReference>
<dbReference type="Proteomes" id="UP001165740">
    <property type="component" value="Chromosome 10"/>
</dbReference>
<accession>A0A9W3BIM8</accession>
<evidence type="ECO:0000313" key="1">
    <source>
        <dbReference type="Proteomes" id="UP001165740"/>
    </source>
</evidence>
<dbReference type="OrthoDB" id="10262413at2759"/>
<dbReference type="GeneID" id="129928597"/>